<sequence length="129" mass="14187">MLELNQIGRIKTPYEHLEDCPNNVEAEGPECEVVLDVEFASGLKGLREGQSVQLLYWFEGVDRSLVTQTRGPKVNGREVGTFAIRSPHRPNPIAAATVPIQWIADGKFGVRGLDCLCGTKLLDITPATR</sequence>
<dbReference type="Pfam" id="PF01980">
    <property type="entry name" value="TrmO_N"/>
    <property type="match status" value="1"/>
</dbReference>
<dbReference type="Gene3D" id="2.40.30.70">
    <property type="entry name" value="YaeB-like"/>
    <property type="match status" value="1"/>
</dbReference>
<dbReference type="AlphaFoldDB" id="A0A1H2WGE1"/>
<proteinExistence type="inferred from homology"/>
<dbReference type="STRING" id="985054.SAMN05444358_1011785"/>
<organism evidence="4 5">
    <name type="scientific">Ruegeria halocynthiae</name>
    <dbReference type="NCBI Taxonomy" id="985054"/>
    <lineage>
        <taxon>Bacteria</taxon>
        <taxon>Pseudomonadati</taxon>
        <taxon>Pseudomonadota</taxon>
        <taxon>Alphaproteobacteria</taxon>
        <taxon>Rhodobacterales</taxon>
        <taxon>Roseobacteraceae</taxon>
        <taxon>Ruegeria</taxon>
    </lineage>
</organism>
<dbReference type="GO" id="GO:0008168">
    <property type="term" value="F:methyltransferase activity"/>
    <property type="evidence" value="ECO:0007669"/>
    <property type="project" value="UniProtKB-KW"/>
</dbReference>
<feature type="domain" description="TsaA-like" evidence="3">
    <location>
        <begin position="4"/>
        <end position="129"/>
    </location>
</feature>
<keyword evidence="4" id="KW-0808">Transferase</keyword>
<keyword evidence="5" id="KW-1185">Reference proteome</keyword>
<protein>
    <submittedName>
        <fullName evidence="4">tRNA-Thr(GGU) m(6)t(6)A37 methyltransferase TsaA</fullName>
    </submittedName>
</protein>
<keyword evidence="4" id="KW-0489">Methyltransferase</keyword>
<dbReference type="GO" id="GO:0032259">
    <property type="term" value="P:methylation"/>
    <property type="evidence" value="ECO:0007669"/>
    <property type="project" value="UniProtKB-KW"/>
</dbReference>
<dbReference type="Proteomes" id="UP000183400">
    <property type="component" value="Unassembled WGS sequence"/>
</dbReference>
<evidence type="ECO:0000313" key="4">
    <source>
        <dbReference type="EMBL" id="SDW79722.1"/>
    </source>
</evidence>
<evidence type="ECO:0000259" key="3">
    <source>
        <dbReference type="PROSITE" id="PS51668"/>
    </source>
</evidence>
<dbReference type="EMBL" id="FNNP01000001">
    <property type="protein sequence ID" value="SDW79722.1"/>
    <property type="molecule type" value="Genomic_DNA"/>
</dbReference>
<gene>
    <name evidence="4" type="ORF">SAMN05444358_1011785</name>
</gene>
<dbReference type="SUPFAM" id="SSF118196">
    <property type="entry name" value="YaeB-like"/>
    <property type="match status" value="1"/>
</dbReference>
<dbReference type="InterPro" id="IPR036414">
    <property type="entry name" value="YaeB_N_sf"/>
</dbReference>
<dbReference type="InterPro" id="IPR023370">
    <property type="entry name" value="TrmO-like_N"/>
</dbReference>
<dbReference type="PANTHER" id="PTHR12818:SF0">
    <property type="entry name" value="TRNA (ADENINE(37)-N6)-METHYLTRANSFERASE"/>
    <property type="match status" value="1"/>
</dbReference>
<dbReference type="PANTHER" id="PTHR12818">
    <property type="entry name" value="TRNA (ADENINE(37)-N6)-METHYLTRANSFERASE"/>
    <property type="match status" value="1"/>
</dbReference>
<keyword evidence="1" id="KW-0949">S-adenosyl-L-methionine</keyword>
<evidence type="ECO:0000313" key="5">
    <source>
        <dbReference type="Proteomes" id="UP000183400"/>
    </source>
</evidence>
<evidence type="ECO:0000256" key="1">
    <source>
        <dbReference type="ARBA" id="ARBA00022691"/>
    </source>
</evidence>
<dbReference type="PROSITE" id="PS51668">
    <property type="entry name" value="TSAA_2"/>
    <property type="match status" value="1"/>
</dbReference>
<evidence type="ECO:0000256" key="2">
    <source>
        <dbReference type="ARBA" id="ARBA00033753"/>
    </source>
</evidence>
<dbReference type="InterPro" id="IPR036413">
    <property type="entry name" value="YaeB-like_sf"/>
</dbReference>
<comment type="similarity">
    <text evidence="2">Belongs to the tRNA methyltransferase O family.</text>
</comment>
<dbReference type="InterPro" id="IPR040372">
    <property type="entry name" value="YaeB-like"/>
</dbReference>
<dbReference type="OrthoDB" id="9804309at2"/>
<dbReference type="RefSeq" id="WP_074736130.1">
    <property type="nucleotide sequence ID" value="NZ_FNNP01000001.1"/>
</dbReference>
<accession>A0A1H2WGE1</accession>
<name>A0A1H2WGE1_9RHOB</name>
<reference evidence="5" key="1">
    <citation type="submission" date="2016-10" db="EMBL/GenBank/DDBJ databases">
        <authorList>
            <person name="Varghese N."/>
            <person name="Submissions S."/>
        </authorList>
    </citation>
    <scope>NUCLEOTIDE SEQUENCE [LARGE SCALE GENOMIC DNA]</scope>
    <source>
        <strain evidence="5">DSM 27839</strain>
    </source>
</reference>